<dbReference type="InterPro" id="IPR000375">
    <property type="entry name" value="Dynamin_stalk"/>
</dbReference>
<dbReference type="PROSITE" id="PS51388">
    <property type="entry name" value="GED"/>
    <property type="match status" value="1"/>
</dbReference>
<dbReference type="KEGG" id="ela:UCREL1_8363"/>
<dbReference type="InterPro" id="IPR027417">
    <property type="entry name" value="P-loop_NTPase"/>
</dbReference>
<dbReference type="GO" id="GO:0003924">
    <property type="term" value="F:GTPase activity"/>
    <property type="evidence" value="ECO:0007669"/>
    <property type="project" value="InterPro"/>
</dbReference>
<dbReference type="Gene3D" id="3.40.50.300">
    <property type="entry name" value="P-loop containing nucleotide triphosphate hydrolases"/>
    <property type="match status" value="1"/>
</dbReference>
<evidence type="ECO:0000259" key="4">
    <source>
        <dbReference type="PROSITE" id="PS51718"/>
    </source>
</evidence>
<dbReference type="eggNOG" id="KOG0446">
    <property type="taxonomic scope" value="Eukaryota"/>
</dbReference>
<dbReference type="InterPro" id="IPR022812">
    <property type="entry name" value="Dynamin"/>
</dbReference>
<dbReference type="Gene3D" id="1.20.120.1240">
    <property type="entry name" value="Dynamin, middle domain"/>
    <property type="match status" value="1"/>
</dbReference>
<dbReference type="OrthoDB" id="415706at2759"/>
<feature type="domain" description="GED" evidence="3">
    <location>
        <begin position="607"/>
        <end position="698"/>
    </location>
</feature>
<dbReference type="AlphaFoldDB" id="M7SEJ6"/>
<dbReference type="GO" id="GO:0005525">
    <property type="term" value="F:GTP binding"/>
    <property type="evidence" value="ECO:0007669"/>
    <property type="project" value="InterPro"/>
</dbReference>
<protein>
    <submittedName>
        <fullName evidence="5">Putative dynamin family protein</fullName>
    </submittedName>
</protein>
<sequence length="700" mass="78632">MKNLNGLCSEDQLELLDCIDRLRLQGIDHLISLPQIIVCGDQSSGKSSVLEAISGIPFPVKGNLCTRFPTELVLRRAVEKSVKVSIVPHNSLGDSEKSGLSGFREGLDAFEGFPALVEKAQDAMGISIQGTGFSKDLLRVEITGPDRPHLTIVDLPGLIHSESKKQKQSDVKLVQTVVKDYMKQSRSIILAVVSAKNDFANQIVLKFARSIDPKGSRTMGIITKPDTLSAGSESEMSFLSLAKNEEVYFDLGWNVLKNMDSEKGPGLLYQRNAEETIFFRENVWNDLPSSMLGIQELRTRLSDVLLRQIAAELPSLISEIDNGYATCCQQLNSFGVPRSTPDEQRKYLLQISQDFQALVKAAISGTYADPFFEKADSSKGQQQRIRAVIQNLNQEFADDLTKNGHYRTFTKSDETSTALKDNTDSPVRVSRDEFLGHIKLLMHRTKSRELPGNFNSMVVADLFLEQSAPWERIVDHYVQRAWEATQEFLGLVVRYVADITVHDGIIRDVFEPSMKALLVSIKDKTTQLLRSHQHIHPITYNKDYSQVVHGDIGYLERKTRYTKVVQEFFAVTNVEGQAHIGNRSYFLHKLIESLARYDDYDIERSAASVALDCMTAYYNIAIKRFIDDVAVQVIEEKLLSALPDILSPVSVFTMPQELVTLMAGESQQSRVQREELMKKIDVLEKGSATCNRFAQLRHAD</sequence>
<feature type="domain" description="Dynamin-type G" evidence="4">
    <location>
        <begin position="30"/>
        <end position="314"/>
    </location>
</feature>
<dbReference type="Proteomes" id="UP000012174">
    <property type="component" value="Unassembled WGS sequence"/>
</dbReference>
<keyword evidence="2" id="KW-0342">GTP-binding</keyword>
<dbReference type="SMART" id="SM00053">
    <property type="entry name" value="DYNc"/>
    <property type="match status" value="1"/>
</dbReference>
<dbReference type="GO" id="GO:0016020">
    <property type="term" value="C:membrane"/>
    <property type="evidence" value="ECO:0007669"/>
    <property type="project" value="TreeGrafter"/>
</dbReference>
<name>M7SEJ6_EUTLA</name>
<dbReference type="InterPro" id="IPR045063">
    <property type="entry name" value="Dynamin_N"/>
</dbReference>
<dbReference type="PANTHER" id="PTHR11566:SF21">
    <property type="entry name" value="DYNAMIN RELATED PROTEIN 1, ISOFORM A"/>
    <property type="match status" value="1"/>
</dbReference>
<dbReference type="GO" id="GO:0005739">
    <property type="term" value="C:mitochondrion"/>
    <property type="evidence" value="ECO:0007669"/>
    <property type="project" value="TreeGrafter"/>
</dbReference>
<dbReference type="EMBL" id="KB707034">
    <property type="protein sequence ID" value="EMR64649.1"/>
    <property type="molecule type" value="Genomic_DNA"/>
</dbReference>
<dbReference type="PANTHER" id="PTHR11566">
    <property type="entry name" value="DYNAMIN"/>
    <property type="match status" value="1"/>
</dbReference>
<dbReference type="GO" id="GO:0048312">
    <property type="term" value="P:intracellular distribution of mitochondria"/>
    <property type="evidence" value="ECO:0007669"/>
    <property type="project" value="TreeGrafter"/>
</dbReference>
<evidence type="ECO:0000256" key="1">
    <source>
        <dbReference type="ARBA" id="ARBA00022741"/>
    </source>
</evidence>
<evidence type="ECO:0000259" key="3">
    <source>
        <dbReference type="PROSITE" id="PS51388"/>
    </source>
</evidence>
<dbReference type="GO" id="GO:0005874">
    <property type="term" value="C:microtubule"/>
    <property type="evidence" value="ECO:0007669"/>
    <property type="project" value="TreeGrafter"/>
</dbReference>
<dbReference type="GO" id="GO:0008017">
    <property type="term" value="F:microtubule binding"/>
    <property type="evidence" value="ECO:0007669"/>
    <property type="project" value="TreeGrafter"/>
</dbReference>
<dbReference type="STRING" id="1287681.M7SEJ6"/>
<evidence type="ECO:0000313" key="5">
    <source>
        <dbReference type="EMBL" id="EMR64649.1"/>
    </source>
</evidence>
<dbReference type="GO" id="GO:0006897">
    <property type="term" value="P:endocytosis"/>
    <property type="evidence" value="ECO:0007669"/>
    <property type="project" value="TreeGrafter"/>
</dbReference>
<evidence type="ECO:0000313" key="6">
    <source>
        <dbReference type="Proteomes" id="UP000012174"/>
    </source>
</evidence>
<dbReference type="InterPro" id="IPR020850">
    <property type="entry name" value="GED_dom"/>
</dbReference>
<keyword evidence="1" id="KW-0547">Nucleotide-binding</keyword>
<dbReference type="HOGENOM" id="CLU_008964_7_3_1"/>
<dbReference type="FunFam" id="3.40.50.300:FF:001425">
    <property type="entry name" value="Dynamin GTPase, putative"/>
    <property type="match status" value="1"/>
</dbReference>
<dbReference type="InterPro" id="IPR001401">
    <property type="entry name" value="Dynamin_GTPase"/>
</dbReference>
<gene>
    <name evidence="5" type="ORF">UCREL1_8363</name>
</gene>
<dbReference type="OMA" id="HQKGHPI"/>
<dbReference type="SUPFAM" id="SSF52540">
    <property type="entry name" value="P-loop containing nucleoside triphosphate hydrolases"/>
    <property type="match status" value="1"/>
</dbReference>
<reference evidence="6" key="1">
    <citation type="journal article" date="2013" name="Genome Announc.">
        <title>Draft genome sequence of the grapevine dieback fungus Eutypa lata UCR-EL1.</title>
        <authorList>
            <person name="Blanco-Ulate B."/>
            <person name="Rolshausen P.E."/>
            <person name="Cantu D."/>
        </authorList>
    </citation>
    <scope>NUCLEOTIDE SEQUENCE [LARGE SCALE GENOMIC DNA]</scope>
    <source>
        <strain evidence="6">UCR-EL1</strain>
    </source>
</reference>
<dbReference type="GO" id="GO:0016559">
    <property type="term" value="P:peroxisome fission"/>
    <property type="evidence" value="ECO:0007669"/>
    <property type="project" value="TreeGrafter"/>
</dbReference>
<organism evidence="5 6">
    <name type="scientific">Eutypa lata (strain UCR-EL1)</name>
    <name type="common">Grapevine dieback disease fungus</name>
    <name type="synonym">Eutypa armeniacae</name>
    <dbReference type="NCBI Taxonomy" id="1287681"/>
    <lineage>
        <taxon>Eukaryota</taxon>
        <taxon>Fungi</taxon>
        <taxon>Dikarya</taxon>
        <taxon>Ascomycota</taxon>
        <taxon>Pezizomycotina</taxon>
        <taxon>Sordariomycetes</taxon>
        <taxon>Xylariomycetidae</taxon>
        <taxon>Xylariales</taxon>
        <taxon>Diatrypaceae</taxon>
        <taxon>Eutypa</taxon>
    </lineage>
</organism>
<dbReference type="InterPro" id="IPR030381">
    <property type="entry name" value="G_DYNAMIN_dom"/>
</dbReference>
<dbReference type="CDD" id="cd08771">
    <property type="entry name" value="DLP_1"/>
    <property type="match status" value="1"/>
</dbReference>
<keyword evidence="6" id="KW-1185">Reference proteome</keyword>
<dbReference type="GO" id="GO:0000266">
    <property type="term" value="P:mitochondrial fission"/>
    <property type="evidence" value="ECO:0007669"/>
    <property type="project" value="TreeGrafter"/>
</dbReference>
<dbReference type="Pfam" id="PF00350">
    <property type="entry name" value="Dynamin_N"/>
    <property type="match status" value="1"/>
</dbReference>
<evidence type="ECO:0000256" key="2">
    <source>
        <dbReference type="ARBA" id="ARBA00023134"/>
    </source>
</evidence>
<dbReference type="Pfam" id="PF01031">
    <property type="entry name" value="Dynamin_M"/>
    <property type="match status" value="1"/>
</dbReference>
<dbReference type="PROSITE" id="PS51718">
    <property type="entry name" value="G_DYNAMIN_2"/>
    <property type="match status" value="1"/>
</dbReference>
<proteinExistence type="predicted"/>
<dbReference type="PRINTS" id="PR00195">
    <property type="entry name" value="DYNAMIN"/>
</dbReference>
<accession>M7SEJ6</accession>